<reference evidence="1 2" key="1">
    <citation type="journal article" date="2022" name="Genome Biol. Evol.">
        <title>The Spruce Budworm Genome: Reconstructing the Evolutionary History of Antifreeze Proteins.</title>
        <authorList>
            <person name="Beliveau C."/>
            <person name="Gagne P."/>
            <person name="Picq S."/>
            <person name="Vernygora O."/>
            <person name="Keeling C.I."/>
            <person name="Pinkney K."/>
            <person name="Doucet D."/>
            <person name="Wen F."/>
            <person name="Johnston J.S."/>
            <person name="Maaroufi H."/>
            <person name="Boyle B."/>
            <person name="Laroche J."/>
            <person name="Dewar K."/>
            <person name="Juretic N."/>
            <person name="Blackburn G."/>
            <person name="Nisole A."/>
            <person name="Brunet B."/>
            <person name="Brandao M."/>
            <person name="Lumley L."/>
            <person name="Duan J."/>
            <person name="Quan G."/>
            <person name="Lucarotti C.J."/>
            <person name="Roe A.D."/>
            <person name="Sperling F.A.H."/>
            <person name="Levesque R.C."/>
            <person name="Cusson M."/>
        </authorList>
    </citation>
    <scope>NUCLEOTIDE SEQUENCE [LARGE SCALE GENOMIC DNA]</scope>
    <source>
        <strain evidence="1">Glfc:IPQL:Cfum</strain>
    </source>
</reference>
<evidence type="ECO:0000313" key="1">
    <source>
        <dbReference type="EMBL" id="KAI8429902.1"/>
    </source>
</evidence>
<protein>
    <submittedName>
        <fullName evidence="1">Uncharacterized protein</fullName>
    </submittedName>
</protein>
<keyword evidence="2" id="KW-1185">Reference proteome</keyword>
<gene>
    <name evidence="1" type="ORF">MSG28_000380</name>
</gene>
<evidence type="ECO:0000313" key="2">
    <source>
        <dbReference type="Proteomes" id="UP001064048"/>
    </source>
</evidence>
<dbReference type="EMBL" id="CM046131">
    <property type="protein sequence ID" value="KAI8429902.1"/>
    <property type="molecule type" value="Genomic_DNA"/>
</dbReference>
<comment type="caution">
    <text evidence="1">The sequence shown here is derived from an EMBL/GenBank/DDBJ whole genome shotgun (WGS) entry which is preliminary data.</text>
</comment>
<accession>A0ACC0K0Y8</accession>
<organism evidence="1 2">
    <name type="scientific">Choristoneura fumiferana</name>
    <name type="common">Spruce budworm moth</name>
    <name type="synonym">Archips fumiferana</name>
    <dbReference type="NCBI Taxonomy" id="7141"/>
    <lineage>
        <taxon>Eukaryota</taxon>
        <taxon>Metazoa</taxon>
        <taxon>Ecdysozoa</taxon>
        <taxon>Arthropoda</taxon>
        <taxon>Hexapoda</taxon>
        <taxon>Insecta</taxon>
        <taxon>Pterygota</taxon>
        <taxon>Neoptera</taxon>
        <taxon>Endopterygota</taxon>
        <taxon>Lepidoptera</taxon>
        <taxon>Glossata</taxon>
        <taxon>Ditrysia</taxon>
        <taxon>Tortricoidea</taxon>
        <taxon>Tortricidae</taxon>
        <taxon>Tortricinae</taxon>
        <taxon>Choristoneura</taxon>
    </lineage>
</organism>
<proteinExistence type="predicted"/>
<sequence length="211" mass="24110">MIIFLSELQKEHLRLLHQHSTQVLVDFCKLTLDYFNNGVNNEKYSLAAGKLNVSPSVIQNLVHALSCLILEGSRHNVEVSDALYLLQAKDPSYQDFTWRFEVQIASRSHSEQVKPVVVMDFILRRPKHFGQNNEDLKKSFAEDTNESKCVSSWVTNVPIQNAKAASQCQHTISHILLQCDLPNLLHLTNKLDLALKESKTQHVRKVQRALQ</sequence>
<name>A0ACC0K0Y8_CHOFU</name>
<dbReference type="Proteomes" id="UP001064048">
    <property type="component" value="Chromosome Z"/>
</dbReference>